<dbReference type="SUPFAM" id="SSF56959">
    <property type="entry name" value="Leukocidin-like"/>
    <property type="match status" value="1"/>
</dbReference>
<evidence type="ECO:0000313" key="3">
    <source>
        <dbReference type="Proteomes" id="UP000186108"/>
    </source>
</evidence>
<proteinExistence type="predicted"/>
<reference evidence="2 3" key="1">
    <citation type="submission" date="2014-07" db="EMBL/GenBank/DDBJ databases">
        <authorList>
            <person name="Zhang J.E."/>
            <person name="Yang H."/>
            <person name="Guo J."/>
            <person name="Deng Z."/>
            <person name="Luo H."/>
            <person name="Luo M."/>
            <person name="Zhao B."/>
        </authorList>
    </citation>
    <scope>NUCLEOTIDE SEQUENCE [LARGE SCALE GENOMIC DNA]</scope>
    <source>
        <strain evidence="2 3">1CP</strain>
    </source>
</reference>
<dbReference type="AlphaFoldDB" id="A0A1B1JXN7"/>
<evidence type="ECO:0000313" key="2">
    <source>
        <dbReference type="EMBL" id="ANS25120.1"/>
    </source>
</evidence>
<dbReference type="Gene3D" id="2.10.300.10">
    <property type="entry name" value="Porin MspA ribbon domain"/>
    <property type="match status" value="1"/>
</dbReference>
<keyword evidence="1" id="KW-0732">Signal</keyword>
<dbReference type="InterPro" id="IPR036435">
    <property type="entry name" value="Leukocidin/porin_MspA_sf"/>
</dbReference>
<dbReference type="PATRIC" id="fig|37919.13.peg.374"/>
<dbReference type="Proteomes" id="UP000186108">
    <property type="component" value="Chromosome"/>
</dbReference>
<dbReference type="InterPro" id="IPR015286">
    <property type="entry name" value="Porin_fam_mycobact-type"/>
</dbReference>
<gene>
    <name evidence="2" type="primary">mspA</name>
    <name evidence="2" type="ORF">R1CP_01835</name>
</gene>
<dbReference type="Pfam" id="PF09203">
    <property type="entry name" value="MspA"/>
    <property type="match status" value="1"/>
</dbReference>
<sequence>MHHIKLICELLINTGIFTCPTGYAQHAFSYRLQCTLNGVGMTDISTSRFGYKRFTRSVAVAGIAALAMVMGNGTASAGVDNSSSVIDARGNRIEVVQGDTVYQTVPPLDGVPTSVEFFHNGYAGVAITGPNSEEFEGTQLTVGYQIGYPVALAGATIVLNTPGLGFAIGSSNGIDLGLLPELELGLNAGTNVELAGDIIPSQELDIDLEPGGITTVPILEGQEFDGSAAVVRMQGVHGSISGAIGPVTIRPYAMAVTENGDTVMTYGVPQKLN</sequence>
<organism evidence="2 3">
    <name type="scientific">Rhodococcus opacus</name>
    <name type="common">Nocardia opaca</name>
    <dbReference type="NCBI Taxonomy" id="37919"/>
    <lineage>
        <taxon>Bacteria</taxon>
        <taxon>Bacillati</taxon>
        <taxon>Actinomycetota</taxon>
        <taxon>Actinomycetes</taxon>
        <taxon>Mycobacteriales</taxon>
        <taxon>Nocardiaceae</taxon>
        <taxon>Rhodococcus</taxon>
    </lineage>
</organism>
<name>A0A1B1JXN7_RHOOP</name>
<evidence type="ECO:0000256" key="1">
    <source>
        <dbReference type="ARBA" id="ARBA00022729"/>
    </source>
</evidence>
<dbReference type="Gene3D" id="2.60.40.1650">
    <property type="entry name" value="Porin MspA (Ig-like beta-sandwich domain)"/>
    <property type="match status" value="1"/>
</dbReference>
<dbReference type="EMBL" id="CP009111">
    <property type="protein sequence ID" value="ANS25120.1"/>
    <property type="molecule type" value="Genomic_DNA"/>
</dbReference>
<accession>A0A1B1JXN7</accession>
<protein>
    <submittedName>
        <fullName evidence="2">Porin MspA</fullName>
    </submittedName>
</protein>